<dbReference type="Pfam" id="PF13765">
    <property type="entry name" value="PRY"/>
    <property type="match status" value="1"/>
</dbReference>
<keyword evidence="4" id="KW-0862">Zinc</keyword>
<dbReference type="InterPro" id="IPR017907">
    <property type="entry name" value="Znf_RING_CS"/>
</dbReference>
<dbReference type="InterPro" id="IPR013083">
    <property type="entry name" value="Znf_RING/FYVE/PHD"/>
</dbReference>
<dbReference type="CDD" id="cd16594">
    <property type="entry name" value="RING-HC_TRIM7-like_C-IV"/>
    <property type="match status" value="1"/>
</dbReference>
<evidence type="ECO:0000256" key="5">
    <source>
        <dbReference type="ARBA" id="ARBA00034460"/>
    </source>
</evidence>
<evidence type="ECO:0000256" key="7">
    <source>
        <dbReference type="SAM" id="Coils"/>
    </source>
</evidence>
<feature type="coiled-coil region" evidence="7">
    <location>
        <begin position="136"/>
        <end position="185"/>
    </location>
</feature>
<evidence type="ECO:0000256" key="4">
    <source>
        <dbReference type="ARBA" id="ARBA00022833"/>
    </source>
</evidence>
<evidence type="ECO:0000256" key="3">
    <source>
        <dbReference type="ARBA" id="ARBA00022771"/>
    </source>
</evidence>
<proteinExistence type="inferred from homology"/>
<dbReference type="Ensembl" id="ENSSPUT00000009336.1">
    <property type="protein sequence ID" value="ENSSPUP00000008754.1"/>
    <property type="gene ID" value="ENSSPUG00000006807.1"/>
</dbReference>
<dbReference type="PROSITE" id="PS00518">
    <property type="entry name" value="ZF_RING_1"/>
    <property type="match status" value="1"/>
</dbReference>
<comment type="function">
    <text evidence="5">Neurotoxin that produces dose-dependent hypolocomotion and hyperalgesia in mice. May directly act on the central nervous system, as it is 6500-fold more potent when administered intracerebroventricularly than intraperitoneal.</text>
</comment>
<sequence length="478" mass="53855">MAGPDPAANSQEEPTCSLCQEYFTDPVSIHCGHSFCRACIDQRWGEWEIHFSCPQCGESTRKRKFRPNQQLGDAVETAKRLKREAAKGSGGEGPRETRQEPLKLPCQQAQAAPLCPECETASLPRAHPALPLDKALQDYKEKAEAERREIVSEFEQLRRFLEEQERLLLAKLDELDKEIAKRREETVTRLSEEISHLSALIGEIEGKCQQPVGDFLQDIRSTLNRCERGQFQQPEETYPELGKKLDDFSQKASTLKETLRKFQDMVTSALEEVESVETPGEKAPETLDPDATQSQLALPESLKGLCWEETWQRLQAWQDPPDSPKRFDSRALVLGCDGFTSGRPYWELEVGEGDFWAVGVAREPAQKKGIFNFSPEEGIWAVGLCEGQYWALTSPLTPLSLSTPPRRIQISLDYAGERVTFLDADTEALIFTFPPVSFTGERIHPLLWVLGFPAQSVFLRHMGVRYPPGVHGLGFSSF</sequence>
<dbReference type="SMART" id="SM00589">
    <property type="entry name" value="PRY"/>
    <property type="match status" value="1"/>
</dbReference>
<dbReference type="GO" id="GO:0008270">
    <property type="term" value="F:zinc ion binding"/>
    <property type="evidence" value="ECO:0007669"/>
    <property type="project" value="UniProtKB-KW"/>
</dbReference>
<dbReference type="InterPro" id="IPR001870">
    <property type="entry name" value="B30.2/SPRY"/>
</dbReference>
<name>A0A8D0GQL4_SPHPU</name>
<evidence type="ECO:0000256" key="1">
    <source>
        <dbReference type="ARBA" id="ARBA00009651"/>
    </source>
</evidence>
<keyword evidence="12" id="KW-1185">Reference proteome</keyword>
<dbReference type="Gene3D" id="3.30.40.10">
    <property type="entry name" value="Zinc/RING finger domain, C3HC4 (zinc finger)"/>
    <property type="match status" value="1"/>
</dbReference>
<evidence type="ECO:0000259" key="10">
    <source>
        <dbReference type="PROSITE" id="PS50188"/>
    </source>
</evidence>
<evidence type="ECO:0000256" key="8">
    <source>
        <dbReference type="SAM" id="MobiDB-lite"/>
    </source>
</evidence>
<dbReference type="InterPro" id="IPR006574">
    <property type="entry name" value="PRY"/>
</dbReference>
<dbReference type="SUPFAM" id="SSF57850">
    <property type="entry name" value="RING/U-box"/>
    <property type="match status" value="1"/>
</dbReference>
<evidence type="ECO:0000313" key="11">
    <source>
        <dbReference type="Ensembl" id="ENSSPUP00000008754.1"/>
    </source>
</evidence>
<dbReference type="InterPro" id="IPR013320">
    <property type="entry name" value="ConA-like_dom_sf"/>
</dbReference>
<dbReference type="PRINTS" id="PR01407">
    <property type="entry name" value="BUTYPHLNCDUF"/>
</dbReference>
<comment type="similarity">
    <text evidence="1">Belongs to the ohanin/vespryn family.</text>
</comment>
<dbReference type="GeneTree" id="ENSGT01030000234669"/>
<reference evidence="11" key="2">
    <citation type="submission" date="2025-09" db="UniProtKB">
        <authorList>
            <consortium name="Ensembl"/>
        </authorList>
    </citation>
    <scope>IDENTIFICATION</scope>
</reference>
<protein>
    <submittedName>
        <fullName evidence="11">Uncharacterized protein</fullName>
    </submittedName>
</protein>
<dbReference type="OMA" id="PTAVHEM"/>
<dbReference type="PROSITE" id="PS50188">
    <property type="entry name" value="B302_SPRY"/>
    <property type="match status" value="1"/>
</dbReference>
<feature type="domain" description="RING-type" evidence="9">
    <location>
        <begin position="16"/>
        <end position="56"/>
    </location>
</feature>
<dbReference type="InterPro" id="IPR003879">
    <property type="entry name" value="Butyrophylin_SPRY"/>
</dbReference>
<dbReference type="SMART" id="SM00184">
    <property type="entry name" value="RING"/>
    <property type="match status" value="1"/>
</dbReference>
<dbReference type="InterPro" id="IPR050143">
    <property type="entry name" value="TRIM/RBCC"/>
</dbReference>
<dbReference type="InterPro" id="IPR043136">
    <property type="entry name" value="B30.2/SPRY_sf"/>
</dbReference>
<dbReference type="CDD" id="cd12888">
    <property type="entry name" value="SPRY_PRY_TRIM7_like"/>
    <property type="match status" value="1"/>
</dbReference>
<dbReference type="PANTHER" id="PTHR24103">
    <property type="entry name" value="E3 UBIQUITIN-PROTEIN LIGASE TRIM"/>
    <property type="match status" value="1"/>
</dbReference>
<organism evidence="11 12">
    <name type="scientific">Sphenodon punctatus</name>
    <name type="common">Tuatara</name>
    <name type="synonym">Hatteria punctata</name>
    <dbReference type="NCBI Taxonomy" id="8508"/>
    <lineage>
        <taxon>Eukaryota</taxon>
        <taxon>Metazoa</taxon>
        <taxon>Chordata</taxon>
        <taxon>Craniata</taxon>
        <taxon>Vertebrata</taxon>
        <taxon>Euteleostomi</taxon>
        <taxon>Lepidosauria</taxon>
        <taxon>Sphenodontia</taxon>
        <taxon>Sphenodontidae</taxon>
        <taxon>Sphenodon</taxon>
    </lineage>
</organism>
<reference evidence="11" key="1">
    <citation type="submission" date="2025-08" db="UniProtKB">
        <authorList>
            <consortium name="Ensembl"/>
        </authorList>
    </citation>
    <scope>IDENTIFICATION</scope>
</reference>
<evidence type="ECO:0000256" key="6">
    <source>
        <dbReference type="PROSITE-ProRule" id="PRU00175"/>
    </source>
</evidence>
<dbReference type="SMART" id="SM00449">
    <property type="entry name" value="SPRY"/>
    <property type="match status" value="1"/>
</dbReference>
<evidence type="ECO:0000256" key="2">
    <source>
        <dbReference type="ARBA" id="ARBA00022723"/>
    </source>
</evidence>
<dbReference type="AlphaFoldDB" id="A0A8D0GQL4"/>
<dbReference type="Proteomes" id="UP000694392">
    <property type="component" value="Unplaced"/>
</dbReference>
<dbReference type="InterPro" id="IPR003877">
    <property type="entry name" value="SPRY_dom"/>
</dbReference>
<dbReference type="PROSITE" id="PS50089">
    <property type="entry name" value="ZF_RING_2"/>
    <property type="match status" value="1"/>
</dbReference>
<evidence type="ECO:0000313" key="12">
    <source>
        <dbReference type="Proteomes" id="UP000694392"/>
    </source>
</evidence>
<keyword evidence="3 6" id="KW-0863">Zinc-finger</keyword>
<dbReference type="Gene3D" id="2.60.120.920">
    <property type="match status" value="1"/>
</dbReference>
<dbReference type="SUPFAM" id="SSF49899">
    <property type="entry name" value="Concanavalin A-like lectins/glucanases"/>
    <property type="match status" value="1"/>
</dbReference>
<accession>A0A8D0GQL4</accession>
<keyword evidence="2" id="KW-0479">Metal-binding</keyword>
<feature type="domain" description="B30.2/SPRY" evidence="10">
    <location>
        <begin position="265"/>
        <end position="466"/>
    </location>
</feature>
<dbReference type="InterPro" id="IPR001841">
    <property type="entry name" value="Znf_RING"/>
</dbReference>
<keyword evidence="7" id="KW-0175">Coiled coil</keyword>
<feature type="region of interest" description="Disordered" evidence="8">
    <location>
        <begin position="82"/>
        <end position="101"/>
    </location>
</feature>
<evidence type="ECO:0000259" key="9">
    <source>
        <dbReference type="PROSITE" id="PS50089"/>
    </source>
</evidence>
<dbReference type="Pfam" id="PF00622">
    <property type="entry name" value="SPRY"/>
    <property type="match status" value="1"/>
</dbReference>
<dbReference type="Pfam" id="PF15227">
    <property type="entry name" value="zf-C3HC4_4"/>
    <property type="match status" value="1"/>
</dbReference>